<keyword evidence="3 5" id="KW-1133">Transmembrane helix</keyword>
<dbReference type="GO" id="GO:0016020">
    <property type="term" value="C:membrane"/>
    <property type="evidence" value="ECO:0007669"/>
    <property type="project" value="UniProtKB-SubCell"/>
</dbReference>
<evidence type="ECO:0000313" key="6">
    <source>
        <dbReference type="EMBL" id="CAD7643144.1"/>
    </source>
</evidence>
<dbReference type="PANTHER" id="PTHR12489:SF16">
    <property type="entry name" value="LHFPL TETRASPAN SUBFAMILY MEMBER 6 PROTEIN-RELATED"/>
    <property type="match status" value="1"/>
</dbReference>
<comment type="subcellular location">
    <subcellularLocation>
        <location evidence="1">Membrane</location>
        <topology evidence="1">Multi-pass membrane protein</topology>
    </subcellularLocation>
</comment>
<keyword evidence="7" id="KW-1185">Reference proteome</keyword>
<proteinExistence type="predicted"/>
<dbReference type="InterPro" id="IPR019372">
    <property type="entry name" value="LHFPL"/>
</dbReference>
<organism evidence="6">
    <name type="scientific">Oppiella nova</name>
    <dbReference type="NCBI Taxonomy" id="334625"/>
    <lineage>
        <taxon>Eukaryota</taxon>
        <taxon>Metazoa</taxon>
        <taxon>Ecdysozoa</taxon>
        <taxon>Arthropoda</taxon>
        <taxon>Chelicerata</taxon>
        <taxon>Arachnida</taxon>
        <taxon>Acari</taxon>
        <taxon>Acariformes</taxon>
        <taxon>Sarcoptiformes</taxon>
        <taxon>Oribatida</taxon>
        <taxon>Brachypylina</taxon>
        <taxon>Oppioidea</taxon>
        <taxon>Oppiidae</taxon>
        <taxon>Oppiella</taxon>
    </lineage>
</organism>
<name>A0A7R9QEZ3_9ACAR</name>
<feature type="transmembrane region" description="Helical" evidence="5">
    <location>
        <begin position="93"/>
        <end position="116"/>
    </location>
</feature>
<evidence type="ECO:0000313" key="7">
    <source>
        <dbReference type="Proteomes" id="UP000728032"/>
    </source>
</evidence>
<evidence type="ECO:0000256" key="1">
    <source>
        <dbReference type="ARBA" id="ARBA00004141"/>
    </source>
</evidence>
<dbReference type="Pfam" id="PF10242">
    <property type="entry name" value="L_HMGIC_fpl"/>
    <property type="match status" value="1"/>
</dbReference>
<reference evidence="6" key="1">
    <citation type="submission" date="2020-11" db="EMBL/GenBank/DDBJ databases">
        <authorList>
            <person name="Tran Van P."/>
        </authorList>
    </citation>
    <scope>NUCLEOTIDE SEQUENCE</scope>
</reference>
<accession>A0A7R9QEZ3</accession>
<evidence type="ECO:0000256" key="2">
    <source>
        <dbReference type="ARBA" id="ARBA00022692"/>
    </source>
</evidence>
<dbReference type="AlphaFoldDB" id="A0A7R9QEZ3"/>
<dbReference type="Proteomes" id="UP000728032">
    <property type="component" value="Unassembled WGS sequence"/>
</dbReference>
<dbReference type="EMBL" id="CAJPVJ010001272">
    <property type="protein sequence ID" value="CAG2164430.1"/>
    <property type="molecule type" value="Genomic_DNA"/>
</dbReference>
<dbReference type="EMBL" id="OC916097">
    <property type="protein sequence ID" value="CAD7643144.1"/>
    <property type="molecule type" value="Genomic_DNA"/>
</dbReference>
<protein>
    <submittedName>
        <fullName evidence="6">Uncharacterized protein</fullName>
    </submittedName>
</protein>
<keyword evidence="4 5" id="KW-0472">Membrane</keyword>
<evidence type="ECO:0000256" key="5">
    <source>
        <dbReference type="SAM" id="Phobius"/>
    </source>
</evidence>
<gene>
    <name evidence="6" type="ORF">ONB1V03_LOCUS3984</name>
</gene>
<sequence>MIIDSQPDVRTQRMGCRLTAAGIMWTSLSLAAAILNCTGYYVPHWLRGSYHNAIDVSFGSFRRCNYPRLTNEGKLEIVIECGRYRTFADIPSLSWQITTILMGMGCLLMASGGIVYPYGWTSPEVRDACGGHSDVYKLGI</sequence>
<feature type="transmembrane region" description="Helical" evidence="5">
    <location>
        <begin position="20"/>
        <end position="42"/>
    </location>
</feature>
<dbReference type="PANTHER" id="PTHR12489">
    <property type="entry name" value="LIPOMA HMGIC FUSION PARTNER-LIKE PROTEIN"/>
    <property type="match status" value="1"/>
</dbReference>
<keyword evidence="2 5" id="KW-0812">Transmembrane</keyword>
<evidence type="ECO:0000256" key="3">
    <source>
        <dbReference type="ARBA" id="ARBA00022989"/>
    </source>
</evidence>
<evidence type="ECO:0000256" key="4">
    <source>
        <dbReference type="ARBA" id="ARBA00023136"/>
    </source>
</evidence>
<dbReference type="OrthoDB" id="5873721at2759"/>